<protein>
    <submittedName>
        <fullName evidence="2">Uncharacterized protein</fullName>
    </submittedName>
</protein>
<name>A0AAN8X9D5_HALRR</name>
<evidence type="ECO:0000313" key="3">
    <source>
        <dbReference type="Proteomes" id="UP001381693"/>
    </source>
</evidence>
<comment type="caution">
    <text evidence="2">The sequence shown here is derived from an EMBL/GenBank/DDBJ whole genome shotgun (WGS) entry which is preliminary data.</text>
</comment>
<proteinExistence type="predicted"/>
<dbReference type="Proteomes" id="UP001381693">
    <property type="component" value="Unassembled WGS sequence"/>
</dbReference>
<evidence type="ECO:0000313" key="2">
    <source>
        <dbReference type="EMBL" id="KAK7078992.1"/>
    </source>
</evidence>
<dbReference type="EMBL" id="JAXCGZ010007605">
    <property type="protein sequence ID" value="KAK7078992.1"/>
    <property type="molecule type" value="Genomic_DNA"/>
</dbReference>
<evidence type="ECO:0000256" key="1">
    <source>
        <dbReference type="SAM" id="MobiDB-lite"/>
    </source>
</evidence>
<reference evidence="2 3" key="1">
    <citation type="submission" date="2023-11" db="EMBL/GenBank/DDBJ databases">
        <title>Halocaridina rubra genome assembly.</title>
        <authorList>
            <person name="Smith C."/>
        </authorList>
    </citation>
    <scope>NUCLEOTIDE SEQUENCE [LARGE SCALE GENOMIC DNA]</scope>
    <source>
        <strain evidence="2">EP-1</strain>
        <tissue evidence="2">Whole</tissue>
    </source>
</reference>
<feature type="region of interest" description="Disordered" evidence="1">
    <location>
        <begin position="14"/>
        <end position="72"/>
    </location>
</feature>
<organism evidence="2 3">
    <name type="scientific">Halocaridina rubra</name>
    <name type="common">Hawaiian red shrimp</name>
    <dbReference type="NCBI Taxonomy" id="373956"/>
    <lineage>
        <taxon>Eukaryota</taxon>
        <taxon>Metazoa</taxon>
        <taxon>Ecdysozoa</taxon>
        <taxon>Arthropoda</taxon>
        <taxon>Crustacea</taxon>
        <taxon>Multicrustacea</taxon>
        <taxon>Malacostraca</taxon>
        <taxon>Eumalacostraca</taxon>
        <taxon>Eucarida</taxon>
        <taxon>Decapoda</taxon>
        <taxon>Pleocyemata</taxon>
        <taxon>Caridea</taxon>
        <taxon>Atyoidea</taxon>
        <taxon>Atyidae</taxon>
        <taxon>Halocaridina</taxon>
    </lineage>
</organism>
<dbReference type="AlphaFoldDB" id="A0AAN8X9D5"/>
<keyword evidence="3" id="KW-1185">Reference proteome</keyword>
<sequence>MTVSLKHLTCKPPEDISLIPEEDTSSNHKEGACPMPEPTMDTLDDSRQMPVQQESLCQSPRKRNTPAYIDDY</sequence>
<feature type="compositionally biased region" description="Polar residues" evidence="1">
    <location>
        <begin position="49"/>
        <end position="58"/>
    </location>
</feature>
<accession>A0AAN8X9D5</accession>
<feature type="non-terminal residue" evidence="2">
    <location>
        <position position="72"/>
    </location>
</feature>
<gene>
    <name evidence="2" type="ORF">SK128_025385</name>
</gene>